<keyword evidence="5" id="KW-1015">Disulfide bond</keyword>
<dbReference type="GO" id="GO:0005576">
    <property type="term" value="C:extracellular region"/>
    <property type="evidence" value="ECO:0007669"/>
    <property type="project" value="UniProtKB-SubCell"/>
</dbReference>
<dbReference type="InterPro" id="IPR001254">
    <property type="entry name" value="Trypsin_dom"/>
</dbReference>
<keyword evidence="10" id="KW-1185">Reference proteome</keyword>
<evidence type="ECO:0000256" key="7">
    <source>
        <dbReference type="SAM" id="SignalP"/>
    </source>
</evidence>
<evidence type="ECO:0000256" key="6">
    <source>
        <dbReference type="ARBA" id="ARBA00023180"/>
    </source>
</evidence>
<dbReference type="SUPFAM" id="SSF50494">
    <property type="entry name" value="Trypsin-like serine proteases"/>
    <property type="match status" value="1"/>
</dbReference>
<proteinExistence type="predicted"/>
<dbReference type="PROSITE" id="PS50240">
    <property type="entry name" value="TRYPSIN_DOM"/>
    <property type="match status" value="1"/>
</dbReference>
<comment type="caution">
    <text evidence="9">The sequence shown here is derived from an EMBL/GenBank/DDBJ whole genome shotgun (WGS) entry which is preliminary data.</text>
</comment>
<gene>
    <name evidence="9" type="ORF">DD238_007530</name>
</gene>
<dbReference type="PANTHER" id="PTHR24276">
    <property type="entry name" value="POLYSERASE-RELATED"/>
    <property type="match status" value="1"/>
</dbReference>
<evidence type="ECO:0000256" key="4">
    <source>
        <dbReference type="ARBA" id="ARBA00023026"/>
    </source>
</evidence>
<dbReference type="SMART" id="SM00020">
    <property type="entry name" value="Tryp_SPc"/>
    <property type="match status" value="1"/>
</dbReference>
<evidence type="ECO:0000256" key="2">
    <source>
        <dbReference type="ARBA" id="ARBA00022525"/>
    </source>
</evidence>
<feature type="signal peptide" evidence="7">
    <location>
        <begin position="1"/>
        <end position="21"/>
    </location>
</feature>
<dbReference type="InterPro" id="IPR043504">
    <property type="entry name" value="Peptidase_S1_PA_chymotrypsin"/>
</dbReference>
<dbReference type="GO" id="GO:0004252">
    <property type="term" value="F:serine-type endopeptidase activity"/>
    <property type="evidence" value="ECO:0007669"/>
    <property type="project" value="InterPro"/>
</dbReference>
<reference evidence="9 10" key="1">
    <citation type="submission" date="2018-06" db="EMBL/GenBank/DDBJ databases">
        <title>Comparative genomics of downy mildews reveals potential adaptations to biotrophy.</title>
        <authorList>
            <person name="Fletcher K."/>
            <person name="Klosterman S.J."/>
            <person name="Derevnina L."/>
            <person name="Martin F."/>
            <person name="Koike S."/>
            <person name="Reyes Chin-Wo S."/>
            <person name="Mou B."/>
            <person name="Michelmore R."/>
        </authorList>
    </citation>
    <scope>NUCLEOTIDE SEQUENCE [LARGE SCALE GENOMIC DNA]</scope>
    <source>
        <strain evidence="9 10">R14</strain>
    </source>
</reference>
<name>A0A3M6V6L9_9STRA</name>
<dbReference type="InterPro" id="IPR050430">
    <property type="entry name" value="Peptidase_S1"/>
</dbReference>
<keyword evidence="2" id="KW-0964">Secreted</keyword>
<dbReference type="GO" id="GO:0006508">
    <property type="term" value="P:proteolysis"/>
    <property type="evidence" value="ECO:0007669"/>
    <property type="project" value="InterPro"/>
</dbReference>
<dbReference type="Gene3D" id="2.40.10.10">
    <property type="entry name" value="Trypsin-like serine proteases"/>
    <property type="match status" value="1"/>
</dbReference>
<organism evidence="9 10">
    <name type="scientific">Peronospora effusa</name>
    <dbReference type="NCBI Taxonomy" id="542832"/>
    <lineage>
        <taxon>Eukaryota</taxon>
        <taxon>Sar</taxon>
        <taxon>Stramenopiles</taxon>
        <taxon>Oomycota</taxon>
        <taxon>Peronosporomycetes</taxon>
        <taxon>Peronosporales</taxon>
        <taxon>Peronosporaceae</taxon>
        <taxon>Peronospora</taxon>
    </lineage>
</organism>
<keyword evidence="3 7" id="KW-0732">Signal</keyword>
<dbReference type="InterPro" id="IPR009003">
    <property type="entry name" value="Peptidase_S1_PA"/>
</dbReference>
<evidence type="ECO:0000256" key="5">
    <source>
        <dbReference type="ARBA" id="ARBA00023157"/>
    </source>
</evidence>
<protein>
    <recommendedName>
        <fullName evidence="8">Peptidase S1 domain-containing protein</fullName>
    </recommendedName>
</protein>
<dbReference type="PANTHER" id="PTHR24276:SF98">
    <property type="entry name" value="FI18310P1-RELATED"/>
    <property type="match status" value="1"/>
</dbReference>
<evidence type="ECO:0000256" key="3">
    <source>
        <dbReference type="ARBA" id="ARBA00022729"/>
    </source>
</evidence>
<keyword evidence="4" id="KW-0843">Virulence</keyword>
<dbReference type="Proteomes" id="UP000282087">
    <property type="component" value="Unassembled WGS sequence"/>
</dbReference>
<evidence type="ECO:0000256" key="1">
    <source>
        <dbReference type="ARBA" id="ARBA00004613"/>
    </source>
</evidence>
<dbReference type="EMBL" id="QLLG01000811">
    <property type="protein sequence ID" value="RMX62075.1"/>
    <property type="molecule type" value="Genomic_DNA"/>
</dbReference>
<comment type="subcellular location">
    <subcellularLocation>
        <location evidence="1">Secreted</location>
    </subcellularLocation>
</comment>
<evidence type="ECO:0000313" key="10">
    <source>
        <dbReference type="Proteomes" id="UP000282087"/>
    </source>
</evidence>
<dbReference type="Pfam" id="PF00089">
    <property type="entry name" value="Trypsin"/>
    <property type="match status" value="1"/>
</dbReference>
<feature type="domain" description="Peptidase S1" evidence="8">
    <location>
        <begin position="46"/>
        <end position="252"/>
    </location>
</feature>
<feature type="chain" id="PRO_5018047957" description="Peptidase S1 domain-containing protein" evidence="7">
    <location>
        <begin position="22"/>
        <end position="258"/>
    </location>
</feature>
<dbReference type="CDD" id="cd00190">
    <property type="entry name" value="Tryp_SPc"/>
    <property type="match status" value="1"/>
</dbReference>
<keyword evidence="6" id="KW-0325">Glycoprotein</keyword>
<evidence type="ECO:0000313" key="9">
    <source>
        <dbReference type="EMBL" id="RMX62075.1"/>
    </source>
</evidence>
<accession>A0A3M6V6L9</accession>
<dbReference type="VEuPathDB" id="FungiDB:DD237_006786"/>
<sequence length="258" mass="27689">MKFFSGLVAVIAAIALTSVSAQLGSSTHPSDLISVPVTEIKSGLGYVAGIRSTKNGVNFCAGVVIGPWHVLTRTSCIRNNIRWVSLGSDSYTGDKDGEQIKVVAFLVHPNNTDYRNDFLILELELKTTIEPIKLDQAKSIVTPGMIAARLGWNDTTAEAVQSRYLHSVEVQLVSNDECSKELTVDETNLCSRGISATKSCTGDKGGALIVKQKKYDVLVGIVSGNKGCGVIGGMSVYARVAAVRPWIDSILKTYCVYT</sequence>
<dbReference type="AlphaFoldDB" id="A0A3M6V6L9"/>
<dbReference type="STRING" id="542832.A0A3M6V6L9"/>
<evidence type="ECO:0000259" key="8">
    <source>
        <dbReference type="PROSITE" id="PS50240"/>
    </source>
</evidence>